<dbReference type="GO" id="GO:0000136">
    <property type="term" value="C:mannan polymerase complex"/>
    <property type="evidence" value="ECO:0007669"/>
    <property type="project" value="EnsemblFungi"/>
</dbReference>
<dbReference type="RefSeq" id="XP_002174167.1">
    <property type="nucleotide sequence ID" value="XM_002174131.2"/>
</dbReference>
<dbReference type="Pfam" id="PF05637">
    <property type="entry name" value="Glyco_transf_34"/>
    <property type="match status" value="1"/>
</dbReference>
<dbReference type="Gene3D" id="3.90.550.10">
    <property type="entry name" value="Spore Coat Polysaccharide Biosynthesis Protein SpsA, Chain A"/>
    <property type="match status" value="1"/>
</dbReference>
<dbReference type="GO" id="GO:0000917">
    <property type="term" value="P:division septum assembly"/>
    <property type="evidence" value="ECO:0007669"/>
    <property type="project" value="EnsemblFungi"/>
</dbReference>
<evidence type="ECO:0000313" key="5">
    <source>
        <dbReference type="JaponicusDB" id="SJAG_02996"/>
    </source>
</evidence>
<evidence type="ECO:0000256" key="2">
    <source>
        <dbReference type="ARBA" id="ARBA00022676"/>
    </source>
</evidence>
<dbReference type="Proteomes" id="UP000001744">
    <property type="component" value="Unassembled WGS sequence"/>
</dbReference>
<dbReference type="PANTHER" id="PTHR31306:SF5">
    <property type="entry name" value="ALPHA-1,6-MANNOSYLTRANSFERASE MNN10-RELATED"/>
    <property type="match status" value="1"/>
</dbReference>
<keyword evidence="6" id="KW-1185">Reference proteome</keyword>
<protein>
    <submittedName>
        <fullName evidence="4">Alpha-1,2-galactosyltransferase</fullName>
    </submittedName>
</protein>
<dbReference type="InterPro" id="IPR029044">
    <property type="entry name" value="Nucleotide-diphossugar_trans"/>
</dbReference>
<dbReference type="HOGENOM" id="CLU_021434_2_1_1"/>
<dbReference type="EMBL" id="KE651167">
    <property type="protein sequence ID" value="EEB07874.1"/>
    <property type="molecule type" value="Genomic_DNA"/>
</dbReference>
<dbReference type="InterPro" id="IPR008630">
    <property type="entry name" value="Glyco_trans_34"/>
</dbReference>
<dbReference type="GO" id="GO:0006487">
    <property type="term" value="P:protein N-linked glycosylation"/>
    <property type="evidence" value="ECO:0000318"/>
    <property type="project" value="GO_Central"/>
</dbReference>
<dbReference type="GO" id="GO:0000139">
    <property type="term" value="C:Golgi membrane"/>
    <property type="evidence" value="ECO:0000318"/>
    <property type="project" value="GO_Central"/>
</dbReference>
<dbReference type="GeneID" id="7051768"/>
<dbReference type="OMA" id="GWQKVDI"/>
<dbReference type="GO" id="GO:0000032">
    <property type="term" value="P:cell wall mannoprotein biosynthetic process"/>
    <property type="evidence" value="ECO:0007669"/>
    <property type="project" value="EnsemblFungi"/>
</dbReference>
<evidence type="ECO:0000256" key="1">
    <source>
        <dbReference type="ARBA" id="ARBA00005664"/>
    </source>
</evidence>
<dbReference type="STRING" id="402676.B6K317"/>
<dbReference type="AlphaFoldDB" id="B6K317"/>
<sequence length="341" mass="39785">MWNPKQRSKTLATLKSFPYPKPSLNSKDSDGQKRRKWLPLVPKSNVKRALAAIALVFLLFLCGKTLYGSSNSKIVIVVASNEGGGVREVKNRKQWALERTSLSNKVAYAKKHGYYISIKDVGLKRRYTHEWRESWEKADLLLEAMKDFPRAEWFWWLDLTTYIMEPSKSIEKHVIDRLDKIGTRNLTEPGAHNPLNYEPIPHEDFTGDVNMVLTQDCNGFSLGSFFIRRSEWTTRLLDVLWDPVVYGKMHQNWAHQEQDALQHMYETHAWVRNGVIFVPQRTINAFPRGACEGSTDARFFYDQKDRDFVVNMAGCMFGRDCTEELAFYKQLSEKLNSWRFW</sequence>
<comment type="similarity">
    <text evidence="1">Belongs to the glycosyltransferase 34 family.</text>
</comment>
<name>B6K317_SCHJY</name>
<evidence type="ECO:0000313" key="6">
    <source>
        <dbReference type="Proteomes" id="UP000001744"/>
    </source>
</evidence>
<dbReference type="GO" id="GO:0007114">
    <property type="term" value="P:cell budding"/>
    <property type="evidence" value="ECO:0007669"/>
    <property type="project" value="EnsemblFungi"/>
</dbReference>
<evidence type="ECO:0000256" key="3">
    <source>
        <dbReference type="ARBA" id="ARBA00022679"/>
    </source>
</evidence>
<dbReference type="OrthoDB" id="407658at2759"/>
<proteinExistence type="inferred from homology"/>
<evidence type="ECO:0000313" key="4">
    <source>
        <dbReference type="EMBL" id="EEB07874.1"/>
    </source>
</evidence>
<keyword evidence="2" id="KW-0328">Glycosyltransferase</keyword>
<organism evidence="4 6">
    <name type="scientific">Schizosaccharomyces japonicus (strain yFS275 / FY16936)</name>
    <name type="common">Fission yeast</name>
    <dbReference type="NCBI Taxonomy" id="402676"/>
    <lineage>
        <taxon>Eukaryota</taxon>
        <taxon>Fungi</taxon>
        <taxon>Dikarya</taxon>
        <taxon>Ascomycota</taxon>
        <taxon>Taphrinomycotina</taxon>
        <taxon>Schizosaccharomycetes</taxon>
        <taxon>Schizosaccharomycetales</taxon>
        <taxon>Schizosaccharomycetaceae</taxon>
        <taxon>Schizosaccharomyces</taxon>
    </lineage>
</organism>
<dbReference type="eggNOG" id="KOG4748">
    <property type="taxonomic scope" value="Eukaryota"/>
</dbReference>
<dbReference type="GO" id="GO:0000009">
    <property type="term" value="F:alpha-1,6-mannosyltransferase activity"/>
    <property type="evidence" value="ECO:0007669"/>
    <property type="project" value="EnsemblFungi"/>
</dbReference>
<dbReference type="VEuPathDB" id="FungiDB:SJAG_02996"/>
<reference evidence="4 6" key="1">
    <citation type="journal article" date="2011" name="Science">
        <title>Comparative functional genomics of the fission yeasts.</title>
        <authorList>
            <person name="Rhind N."/>
            <person name="Chen Z."/>
            <person name="Yassour M."/>
            <person name="Thompson D.A."/>
            <person name="Haas B.J."/>
            <person name="Habib N."/>
            <person name="Wapinski I."/>
            <person name="Roy S."/>
            <person name="Lin M.F."/>
            <person name="Heiman D.I."/>
            <person name="Young S.K."/>
            <person name="Furuya K."/>
            <person name="Guo Y."/>
            <person name="Pidoux A."/>
            <person name="Chen H.M."/>
            <person name="Robbertse B."/>
            <person name="Goldberg J.M."/>
            <person name="Aoki K."/>
            <person name="Bayne E.H."/>
            <person name="Berlin A.M."/>
            <person name="Desjardins C.A."/>
            <person name="Dobbs E."/>
            <person name="Dukaj L."/>
            <person name="Fan L."/>
            <person name="FitzGerald M.G."/>
            <person name="French C."/>
            <person name="Gujja S."/>
            <person name="Hansen K."/>
            <person name="Keifenheim D."/>
            <person name="Levin J.Z."/>
            <person name="Mosher R.A."/>
            <person name="Mueller C.A."/>
            <person name="Pfiffner J."/>
            <person name="Priest M."/>
            <person name="Russ C."/>
            <person name="Smialowska A."/>
            <person name="Swoboda P."/>
            <person name="Sykes S.M."/>
            <person name="Vaughn M."/>
            <person name="Vengrova S."/>
            <person name="Yoder R."/>
            <person name="Zeng Q."/>
            <person name="Allshire R."/>
            <person name="Baulcombe D."/>
            <person name="Birren B.W."/>
            <person name="Brown W."/>
            <person name="Ekwall K."/>
            <person name="Kellis M."/>
            <person name="Leatherwood J."/>
            <person name="Levin H."/>
            <person name="Margalit H."/>
            <person name="Martienssen R."/>
            <person name="Nieduszynski C.A."/>
            <person name="Spatafora J.W."/>
            <person name="Friedman N."/>
            <person name="Dalgaard J.Z."/>
            <person name="Baumann P."/>
            <person name="Niki H."/>
            <person name="Regev A."/>
            <person name="Nusbaum C."/>
        </authorList>
    </citation>
    <scope>NUCLEOTIDE SEQUENCE [LARGE SCALE GENOMIC DNA]</scope>
    <source>
        <strain evidence="6">yFS275 / FY16936</strain>
    </source>
</reference>
<gene>
    <name evidence="5" type="primary">gmh5</name>
    <name evidence="4" type="ORF">SJAG_02996</name>
</gene>
<dbReference type="PANTHER" id="PTHR31306">
    <property type="entry name" value="ALPHA-1,6-MANNOSYLTRANSFERASE MNN11-RELATED"/>
    <property type="match status" value="1"/>
</dbReference>
<dbReference type="JaponicusDB" id="SJAG_02996">
    <property type="gene designation" value="gmh5"/>
</dbReference>
<accession>B6K317</accession>
<keyword evidence="3" id="KW-0808">Transferase</keyword>